<organism evidence="1 3">
    <name type="scientific">Capnocytophaga catalasegens</name>
    <dbReference type="NCBI Taxonomy" id="1004260"/>
    <lineage>
        <taxon>Bacteria</taxon>
        <taxon>Pseudomonadati</taxon>
        <taxon>Bacteroidota</taxon>
        <taxon>Flavobacteriia</taxon>
        <taxon>Flavobacteriales</taxon>
        <taxon>Flavobacteriaceae</taxon>
        <taxon>Capnocytophaga</taxon>
    </lineage>
</organism>
<evidence type="ECO:0000313" key="4">
    <source>
        <dbReference type="Proteomes" id="UP001208692"/>
    </source>
</evidence>
<accession>A0AAV5AYY4</accession>
<dbReference type="Proteomes" id="UP001207736">
    <property type="component" value="Unassembled WGS sequence"/>
</dbReference>
<dbReference type="EMBL" id="BQKA01000024">
    <property type="protein sequence ID" value="GJM50313.1"/>
    <property type="molecule type" value="Genomic_DNA"/>
</dbReference>
<gene>
    <name evidence="1" type="ORF">RCZ15_12860</name>
    <name evidence="2" type="ORF">RCZ16_21460</name>
</gene>
<dbReference type="AlphaFoldDB" id="A0AAV5AYY4"/>
<sequence length="68" mass="7533">MQYQIFGQKLGTALLVVINHALTGNSQIMGNKGWRNKAVDYGKPIDAQRYYVVLGAKQSSKNGFIMLS</sequence>
<dbReference type="InterPro" id="IPR029058">
    <property type="entry name" value="AB_hydrolase_fold"/>
</dbReference>
<protein>
    <submittedName>
        <fullName evidence="1">Uncharacterized protein</fullName>
    </submittedName>
</protein>
<dbReference type="RefSeq" id="WP_264847621.1">
    <property type="nucleotide sequence ID" value="NZ_BPMA01000065.1"/>
</dbReference>
<evidence type="ECO:0000313" key="3">
    <source>
        <dbReference type="Proteomes" id="UP001207736"/>
    </source>
</evidence>
<dbReference type="Proteomes" id="UP001208692">
    <property type="component" value="Unassembled WGS sequence"/>
</dbReference>
<proteinExistence type="predicted"/>
<evidence type="ECO:0000313" key="2">
    <source>
        <dbReference type="EMBL" id="GJM53830.1"/>
    </source>
</evidence>
<comment type="caution">
    <text evidence="1">The sequence shown here is derived from an EMBL/GenBank/DDBJ whole genome shotgun (WGS) entry which is preliminary data.</text>
</comment>
<dbReference type="EMBL" id="BQKB01000050">
    <property type="protein sequence ID" value="GJM53830.1"/>
    <property type="molecule type" value="Genomic_DNA"/>
</dbReference>
<evidence type="ECO:0000313" key="1">
    <source>
        <dbReference type="EMBL" id="GJM50313.1"/>
    </source>
</evidence>
<dbReference type="Gene3D" id="3.40.50.1820">
    <property type="entry name" value="alpha/beta hydrolase"/>
    <property type="match status" value="1"/>
</dbReference>
<reference evidence="1 4" key="1">
    <citation type="submission" date="2021-11" db="EMBL/GenBank/DDBJ databases">
        <title>Draft genome sequence of Capnocytophaga sp. strain KC07075 isolated from cat oral cavity.</title>
        <authorList>
            <person name="Suzuki M."/>
            <person name="Imaoka K."/>
            <person name="Kimura M."/>
            <person name="Morikawa S."/>
            <person name="Maeda K."/>
        </authorList>
    </citation>
    <scope>NUCLEOTIDE SEQUENCE</scope>
    <source>
        <strain evidence="1">KC07075</strain>
        <strain evidence="2 4">KC07079</strain>
    </source>
</reference>
<name>A0AAV5AYY4_9FLAO</name>
<keyword evidence="4" id="KW-1185">Reference proteome</keyword>